<sequence length="106" mass="11761">MLKLAVVVVAGALLCINCVNSQRTVAYLYSERHYQGNTQNILDPKVTRICHQVDSVLRGVKSVKIAVPGTCIKLYSSRNCVNPSLPVNRDMPEVPKEWYIRSVGAC</sequence>
<feature type="chain" id="PRO_5035480804" evidence="1">
    <location>
        <begin position="22"/>
        <end position="106"/>
    </location>
</feature>
<protein>
    <submittedName>
        <fullName evidence="2">Uncharacterized protein</fullName>
    </submittedName>
</protein>
<dbReference type="AlphaFoldDB" id="A0A8K0D336"/>
<keyword evidence="3" id="KW-1185">Reference proteome</keyword>
<proteinExistence type="predicted"/>
<accession>A0A8K0D336</accession>
<comment type="caution">
    <text evidence="2">The sequence shown here is derived from an EMBL/GenBank/DDBJ whole genome shotgun (WGS) entry which is preliminary data.</text>
</comment>
<organism evidence="2 3">
    <name type="scientific">Ignelater luminosus</name>
    <name type="common">Cucubano</name>
    <name type="synonym">Pyrophorus luminosus</name>
    <dbReference type="NCBI Taxonomy" id="2038154"/>
    <lineage>
        <taxon>Eukaryota</taxon>
        <taxon>Metazoa</taxon>
        <taxon>Ecdysozoa</taxon>
        <taxon>Arthropoda</taxon>
        <taxon>Hexapoda</taxon>
        <taxon>Insecta</taxon>
        <taxon>Pterygota</taxon>
        <taxon>Neoptera</taxon>
        <taxon>Endopterygota</taxon>
        <taxon>Coleoptera</taxon>
        <taxon>Polyphaga</taxon>
        <taxon>Elateriformia</taxon>
        <taxon>Elateroidea</taxon>
        <taxon>Elateridae</taxon>
        <taxon>Agrypninae</taxon>
        <taxon>Pyrophorini</taxon>
        <taxon>Ignelater</taxon>
    </lineage>
</organism>
<dbReference type="EMBL" id="VTPC01005183">
    <property type="protein sequence ID" value="KAF2896306.1"/>
    <property type="molecule type" value="Genomic_DNA"/>
</dbReference>
<gene>
    <name evidence="2" type="ORF">ILUMI_09869</name>
</gene>
<evidence type="ECO:0000313" key="3">
    <source>
        <dbReference type="Proteomes" id="UP000801492"/>
    </source>
</evidence>
<dbReference type="Proteomes" id="UP000801492">
    <property type="component" value="Unassembled WGS sequence"/>
</dbReference>
<keyword evidence="1" id="KW-0732">Signal</keyword>
<evidence type="ECO:0000313" key="2">
    <source>
        <dbReference type="EMBL" id="KAF2896306.1"/>
    </source>
</evidence>
<name>A0A8K0D336_IGNLU</name>
<evidence type="ECO:0000256" key="1">
    <source>
        <dbReference type="SAM" id="SignalP"/>
    </source>
</evidence>
<feature type="signal peptide" evidence="1">
    <location>
        <begin position="1"/>
        <end position="21"/>
    </location>
</feature>
<reference evidence="2" key="1">
    <citation type="submission" date="2019-08" db="EMBL/GenBank/DDBJ databases">
        <title>The genome of the North American firefly Photinus pyralis.</title>
        <authorList>
            <consortium name="Photinus pyralis genome working group"/>
            <person name="Fallon T.R."/>
            <person name="Sander Lower S.E."/>
            <person name="Weng J.-K."/>
        </authorList>
    </citation>
    <scope>NUCLEOTIDE SEQUENCE</scope>
    <source>
        <strain evidence="2">TRF0915ILg1</strain>
        <tissue evidence="2">Whole body</tissue>
    </source>
</reference>